<dbReference type="Pfam" id="PF00069">
    <property type="entry name" value="Pkinase"/>
    <property type="match status" value="1"/>
</dbReference>
<feature type="domain" description="Protein kinase" evidence="7">
    <location>
        <begin position="106"/>
        <end position="376"/>
    </location>
</feature>
<keyword evidence="6" id="KW-1133">Transmembrane helix</keyword>
<dbReference type="Gene3D" id="1.10.510.10">
    <property type="entry name" value="Transferase(Phosphotransferase) domain 1"/>
    <property type="match status" value="1"/>
</dbReference>
<evidence type="ECO:0000259" key="7">
    <source>
        <dbReference type="PROSITE" id="PS50011"/>
    </source>
</evidence>
<keyword evidence="3" id="KW-0418">Kinase</keyword>
<sequence>MTSSLSLSKSFFDLPIDAKRRVDAVCEAFEEAGRGARIEDYLPQVEARFRDALLMELLAVELELRRAAGETPTPAQYLDRFPDSQPVVRAAFGPAKPAVGGTLGKYRLTGELGRGGMGVVYEAADPLIDRKVAIKVLPDRLSADPHAHQRLLHEARLAGQLLHPNVVALFEVGEADGVTFLVMERIAGGTAAERMERDGPFDWRLATRIIVDVCRGLSAIHAAGFLHLDIKPGNVLLPGGPSAPEAESSSGTVLAKLSDFSLSATDSPTPAFGLAAGTPAYMSPEQRATGAITQRTDVFGLGAAYFALLTGRAPFGGTTVTEIMADQIRHPAPDPRAVNPEIPEPVARIVRRAMAPFPEDRYPNAAAVLADLEALLAPPRPRRWREALAAVGGAVAMLAIAGGISFFLASPNVNPVPNRSAQAPFARHDAWEPLLDGQDMHEWRPVVPEGGTPIGAGPASEFGMVEMEGGPALRASGTGLGSVESERDFENFHLQFEYRWGTATGDHLASIRYHCGGPLGSKGTHGMQLHLQRAGSYLRLNDLLRIDVGEIRDGKIASVEPAGRSIPPHTNKEAPVGRWNRAALVCLGDTALHVINGTPVLALARSRRADPPDHPLTRGRIRFQSVKGEVFFRKIEVRKVTELPAEYLAAATGR</sequence>
<dbReference type="EMBL" id="CP042425">
    <property type="protein sequence ID" value="QEL20854.1"/>
    <property type="molecule type" value="Genomic_DNA"/>
</dbReference>
<dbReference type="InterPro" id="IPR008271">
    <property type="entry name" value="Ser/Thr_kinase_AS"/>
</dbReference>
<dbReference type="PANTHER" id="PTHR43289:SF6">
    <property type="entry name" value="SERINE_THREONINE-PROTEIN KINASE NEKL-3"/>
    <property type="match status" value="1"/>
</dbReference>
<keyword evidence="1" id="KW-0808">Transferase</keyword>
<dbReference type="PROSITE" id="PS00108">
    <property type="entry name" value="PROTEIN_KINASE_ST"/>
    <property type="match status" value="1"/>
</dbReference>
<evidence type="ECO:0000256" key="1">
    <source>
        <dbReference type="ARBA" id="ARBA00022679"/>
    </source>
</evidence>
<dbReference type="OrthoDB" id="6111975at2"/>
<dbReference type="Gene3D" id="3.30.200.20">
    <property type="entry name" value="Phosphorylase Kinase, domain 1"/>
    <property type="match status" value="1"/>
</dbReference>
<feature type="binding site" evidence="5">
    <location>
        <position position="135"/>
    </location>
    <ligand>
        <name>ATP</name>
        <dbReference type="ChEBI" id="CHEBI:30616"/>
    </ligand>
</feature>
<dbReference type="CDD" id="cd14014">
    <property type="entry name" value="STKc_PknB_like"/>
    <property type="match status" value="1"/>
</dbReference>
<dbReference type="GO" id="GO:0004674">
    <property type="term" value="F:protein serine/threonine kinase activity"/>
    <property type="evidence" value="ECO:0007669"/>
    <property type="project" value="TreeGrafter"/>
</dbReference>
<dbReference type="KEGG" id="lrs:PX52LOC_07974"/>
<dbReference type="SUPFAM" id="SSF56112">
    <property type="entry name" value="Protein kinase-like (PK-like)"/>
    <property type="match status" value="1"/>
</dbReference>
<dbReference type="PROSITE" id="PS50011">
    <property type="entry name" value="PROTEIN_KINASE_DOM"/>
    <property type="match status" value="1"/>
</dbReference>
<keyword evidence="6" id="KW-0812">Transmembrane</keyword>
<dbReference type="InterPro" id="IPR010496">
    <property type="entry name" value="AL/BT2_dom"/>
</dbReference>
<keyword evidence="2 5" id="KW-0547">Nucleotide-binding</keyword>
<organism evidence="8 9">
    <name type="scientific">Limnoglobus roseus</name>
    <dbReference type="NCBI Taxonomy" id="2598579"/>
    <lineage>
        <taxon>Bacteria</taxon>
        <taxon>Pseudomonadati</taxon>
        <taxon>Planctomycetota</taxon>
        <taxon>Planctomycetia</taxon>
        <taxon>Gemmatales</taxon>
        <taxon>Gemmataceae</taxon>
        <taxon>Limnoglobus</taxon>
    </lineage>
</organism>
<evidence type="ECO:0000256" key="5">
    <source>
        <dbReference type="PROSITE-ProRule" id="PRU10141"/>
    </source>
</evidence>
<dbReference type="SMART" id="SM00220">
    <property type="entry name" value="S_TKc"/>
    <property type="match status" value="1"/>
</dbReference>
<proteinExistence type="predicted"/>
<gene>
    <name evidence="8" type="ORF">PX52LOC_07974</name>
</gene>
<protein>
    <recommendedName>
        <fullName evidence="7">Protein kinase domain-containing protein</fullName>
    </recommendedName>
</protein>
<dbReference type="InterPro" id="IPR017441">
    <property type="entry name" value="Protein_kinase_ATP_BS"/>
</dbReference>
<keyword evidence="9" id="KW-1185">Reference proteome</keyword>
<keyword evidence="4 5" id="KW-0067">ATP-binding</keyword>
<dbReference type="GO" id="GO:0005524">
    <property type="term" value="F:ATP binding"/>
    <property type="evidence" value="ECO:0007669"/>
    <property type="project" value="UniProtKB-UniRule"/>
</dbReference>
<dbReference type="Proteomes" id="UP000324974">
    <property type="component" value="Chromosome"/>
</dbReference>
<keyword evidence="6" id="KW-0472">Membrane</keyword>
<dbReference type="GO" id="GO:0016787">
    <property type="term" value="F:hydrolase activity"/>
    <property type="evidence" value="ECO:0007669"/>
    <property type="project" value="InterPro"/>
</dbReference>
<dbReference type="Pfam" id="PF06439">
    <property type="entry name" value="3keto-disac_hyd"/>
    <property type="match status" value="1"/>
</dbReference>
<dbReference type="InterPro" id="IPR011009">
    <property type="entry name" value="Kinase-like_dom_sf"/>
</dbReference>
<reference evidence="9" key="1">
    <citation type="submission" date="2019-08" db="EMBL/GenBank/DDBJ databases">
        <title>Limnoglobus roseus gen. nov., sp. nov., a novel freshwater planctomycete with a giant genome from the family Gemmataceae.</title>
        <authorList>
            <person name="Kulichevskaya I.S."/>
            <person name="Naumoff D.G."/>
            <person name="Miroshnikov K."/>
            <person name="Ivanova A."/>
            <person name="Philippov D.A."/>
            <person name="Hakobyan A."/>
            <person name="Rijpstra I.C."/>
            <person name="Sinninghe Damste J.S."/>
            <person name="Liesack W."/>
            <person name="Dedysh S.N."/>
        </authorList>
    </citation>
    <scope>NUCLEOTIDE SEQUENCE [LARGE SCALE GENOMIC DNA]</scope>
    <source>
        <strain evidence="9">PX52</strain>
    </source>
</reference>
<accession>A0A5C1AUD9</accession>
<feature type="transmembrane region" description="Helical" evidence="6">
    <location>
        <begin position="387"/>
        <end position="409"/>
    </location>
</feature>
<dbReference type="InterPro" id="IPR000719">
    <property type="entry name" value="Prot_kinase_dom"/>
</dbReference>
<evidence type="ECO:0000256" key="6">
    <source>
        <dbReference type="SAM" id="Phobius"/>
    </source>
</evidence>
<dbReference type="Gene3D" id="2.60.120.560">
    <property type="entry name" value="Exo-inulinase, domain 1"/>
    <property type="match status" value="1"/>
</dbReference>
<name>A0A5C1AUD9_9BACT</name>
<evidence type="ECO:0000256" key="2">
    <source>
        <dbReference type="ARBA" id="ARBA00022741"/>
    </source>
</evidence>
<evidence type="ECO:0000256" key="4">
    <source>
        <dbReference type="ARBA" id="ARBA00022840"/>
    </source>
</evidence>
<evidence type="ECO:0000256" key="3">
    <source>
        <dbReference type="ARBA" id="ARBA00022777"/>
    </source>
</evidence>
<evidence type="ECO:0000313" key="9">
    <source>
        <dbReference type="Proteomes" id="UP000324974"/>
    </source>
</evidence>
<dbReference type="RefSeq" id="WP_149115107.1">
    <property type="nucleotide sequence ID" value="NZ_CP042425.1"/>
</dbReference>
<evidence type="ECO:0000313" key="8">
    <source>
        <dbReference type="EMBL" id="QEL20854.1"/>
    </source>
</evidence>
<dbReference type="PROSITE" id="PS00107">
    <property type="entry name" value="PROTEIN_KINASE_ATP"/>
    <property type="match status" value="1"/>
</dbReference>
<dbReference type="AlphaFoldDB" id="A0A5C1AUD9"/>
<dbReference type="PANTHER" id="PTHR43289">
    <property type="entry name" value="MITOGEN-ACTIVATED PROTEIN KINASE KINASE KINASE 20-RELATED"/>
    <property type="match status" value="1"/>
</dbReference>